<keyword evidence="2" id="KW-0732">Signal</keyword>
<protein>
    <submittedName>
        <fullName evidence="3">Uncharacterized protein</fullName>
    </submittedName>
</protein>
<sequence length="160" mass="19868">MTNRWKPWTLLAAGGALCLAGAGAAKADHPAVRESDRCSRSGGEHARLFRDLRSEHDRWHRRNDDDRGERSYWHAHERLHNEMEARHVRWHQRNGGGNGRRDVDFTQLHEYRDRQYDERRERERRELQRSRERDRERERRERERERERRRRENRRDRDRD</sequence>
<feature type="chain" id="PRO_5026687556" evidence="2">
    <location>
        <begin position="28"/>
        <end position="160"/>
    </location>
</feature>
<accession>A0A6J4HF04</accession>
<proteinExistence type="predicted"/>
<feature type="compositionally biased region" description="Basic and acidic residues" evidence="1">
    <location>
        <begin position="116"/>
        <end position="146"/>
    </location>
</feature>
<feature type="region of interest" description="Disordered" evidence="1">
    <location>
        <begin position="116"/>
        <end position="160"/>
    </location>
</feature>
<feature type="signal peptide" evidence="2">
    <location>
        <begin position="1"/>
        <end position="27"/>
    </location>
</feature>
<organism evidence="3">
    <name type="scientific">uncultured Armatimonadetes bacterium</name>
    <dbReference type="NCBI Taxonomy" id="157466"/>
    <lineage>
        <taxon>Bacteria</taxon>
        <taxon>Bacillati</taxon>
        <taxon>Armatimonadota</taxon>
        <taxon>environmental samples</taxon>
    </lineage>
</organism>
<evidence type="ECO:0000313" key="3">
    <source>
        <dbReference type="EMBL" id="CAA9222571.1"/>
    </source>
</evidence>
<dbReference type="AlphaFoldDB" id="A0A6J4HF04"/>
<evidence type="ECO:0000256" key="1">
    <source>
        <dbReference type="SAM" id="MobiDB-lite"/>
    </source>
</evidence>
<gene>
    <name evidence="3" type="ORF">AVDCRST_MAG63-571</name>
</gene>
<evidence type="ECO:0000256" key="2">
    <source>
        <dbReference type="SAM" id="SignalP"/>
    </source>
</evidence>
<reference evidence="3" key="1">
    <citation type="submission" date="2020-02" db="EMBL/GenBank/DDBJ databases">
        <authorList>
            <person name="Meier V. D."/>
        </authorList>
    </citation>
    <scope>NUCLEOTIDE SEQUENCE</scope>
    <source>
        <strain evidence="3">AVDCRST_MAG63</strain>
    </source>
</reference>
<name>A0A6J4HF04_9BACT</name>
<dbReference type="EMBL" id="CADCTO010000075">
    <property type="protein sequence ID" value="CAA9222571.1"/>
    <property type="molecule type" value="Genomic_DNA"/>
</dbReference>